<keyword evidence="4 5" id="KW-0472">Membrane</keyword>
<dbReference type="NCBIfam" id="TIGR00997">
    <property type="entry name" value="ispZ"/>
    <property type="match status" value="1"/>
</dbReference>
<evidence type="ECO:0000256" key="3">
    <source>
        <dbReference type="ARBA" id="ARBA00022989"/>
    </source>
</evidence>
<comment type="function">
    <text evidence="5">Plays a role in cell envelope biogenesis, maintenance of cell envelope integrity and membrane homeostasis.</text>
</comment>
<comment type="subcellular location">
    <subcellularLocation>
        <location evidence="5">Cell inner membrane</location>
        <topology evidence="5">Multi-pass membrane protein</topology>
    </subcellularLocation>
</comment>
<keyword evidence="1 5" id="KW-1003">Cell membrane</keyword>
<dbReference type="HAMAP" id="MF_00189">
    <property type="entry name" value="YciB"/>
    <property type="match status" value="1"/>
</dbReference>
<dbReference type="Proteomes" id="UP000054262">
    <property type="component" value="Unassembled WGS sequence"/>
</dbReference>
<feature type="transmembrane region" description="Helical" evidence="5">
    <location>
        <begin position="119"/>
        <end position="140"/>
    </location>
</feature>
<dbReference type="NCBIfam" id="NF001325">
    <property type="entry name" value="PRK00259.1-3"/>
    <property type="match status" value="1"/>
</dbReference>
<comment type="caution">
    <text evidence="6">The sequence shown here is derived from an EMBL/GenBank/DDBJ whole genome shotgun (WGS) entry which is preliminary data.</text>
</comment>
<evidence type="ECO:0000313" key="6">
    <source>
        <dbReference type="EMBL" id="EAV47542.1"/>
    </source>
</evidence>
<accession>A0P7N2</accession>
<sequence length="176" mass="20585">MQKFLFDLLPIILFFIAFKFYDIFTATAVAIIATLLQIVYVFLKNKTVEKVLLFNGVMITFLGGLTILLQDKMFIMWKPSVIYWCFSLALLFSNYVLNKNLVRMMLGKQVELKDRFWNVINLNTSIFFSLLGFINLYIAYNFSEDTWVNFKLFGITGLLFIYMIFITLYISKASKG</sequence>
<dbReference type="GO" id="GO:0005886">
    <property type="term" value="C:plasma membrane"/>
    <property type="evidence" value="ECO:0007669"/>
    <property type="project" value="UniProtKB-SubCell"/>
</dbReference>
<evidence type="ECO:0000256" key="2">
    <source>
        <dbReference type="ARBA" id="ARBA00022692"/>
    </source>
</evidence>
<feature type="transmembrane region" description="Helical" evidence="5">
    <location>
        <begin position="12"/>
        <end position="39"/>
    </location>
</feature>
<evidence type="ECO:0000256" key="1">
    <source>
        <dbReference type="ARBA" id="ARBA00022475"/>
    </source>
</evidence>
<dbReference type="PANTHER" id="PTHR36917">
    <property type="entry name" value="INTRACELLULAR SEPTATION PROTEIN A-RELATED"/>
    <property type="match status" value="1"/>
</dbReference>
<protein>
    <recommendedName>
        <fullName evidence="5">Inner membrane-spanning protein YciB</fullName>
    </recommendedName>
</protein>
<dbReference type="EMBL" id="AAUX01000001">
    <property type="protein sequence ID" value="EAV47542.1"/>
    <property type="molecule type" value="Genomic_DNA"/>
</dbReference>
<dbReference type="AlphaFoldDB" id="A0P7N2"/>
<organism evidence="6 7">
    <name type="scientific">Methylophilales bacterium HTCC2181</name>
    <dbReference type="NCBI Taxonomy" id="383631"/>
    <lineage>
        <taxon>Bacteria</taxon>
        <taxon>Pseudomonadati</taxon>
        <taxon>Pseudomonadota</taxon>
        <taxon>Betaproteobacteria</taxon>
        <taxon>Nitrosomonadales</taxon>
        <taxon>OM43 clade</taxon>
    </lineage>
</organism>
<keyword evidence="2 5" id="KW-0812">Transmembrane</keyword>
<keyword evidence="7" id="KW-1185">Reference proteome</keyword>
<keyword evidence="3 5" id="KW-1133">Transmembrane helix</keyword>
<keyword evidence="5" id="KW-0997">Cell inner membrane</keyword>
<dbReference type="InterPro" id="IPR006008">
    <property type="entry name" value="YciB"/>
</dbReference>
<feature type="transmembrane region" description="Helical" evidence="5">
    <location>
        <begin position="81"/>
        <end position="98"/>
    </location>
</feature>
<dbReference type="PANTHER" id="PTHR36917:SF1">
    <property type="entry name" value="INNER MEMBRANE-SPANNING PROTEIN YCIB"/>
    <property type="match status" value="1"/>
</dbReference>
<proteinExistence type="inferred from homology"/>
<evidence type="ECO:0000256" key="5">
    <source>
        <dbReference type="HAMAP-Rule" id="MF_00189"/>
    </source>
</evidence>
<comment type="similarity">
    <text evidence="5">Belongs to the YciB family.</text>
</comment>
<dbReference type="OrthoDB" id="9788219at2"/>
<feature type="transmembrane region" description="Helical" evidence="5">
    <location>
        <begin position="51"/>
        <end position="69"/>
    </location>
</feature>
<dbReference type="Pfam" id="PF04279">
    <property type="entry name" value="IspA"/>
    <property type="match status" value="1"/>
</dbReference>
<gene>
    <name evidence="5" type="primary">yciB</name>
    <name evidence="6" type="ORF">MB2181_05675</name>
</gene>
<evidence type="ECO:0000256" key="4">
    <source>
        <dbReference type="ARBA" id="ARBA00023136"/>
    </source>
</evidence>
<evidence type="ECO:0000313" key="7">
    <source>
        <dbReference type="Proteomes" id="UP000054262"/>
    </source>
</evidence>
<feature type="transmembrane region" description="Helical" evidence="5">
    <location>
        <begin position="152"/>
        <end position="170"/>
    </location>
</feature>
<name>A0P7N2_9PROT</name>
<reference evidence="6 7" key="1">
    <citation type="submission" date="2006-11" db="EMBL/GenBank/DDBJ databases">
        <authorList>
            <person name="Giovannoni S."/>
            <person name="Vergin K."/>
            <person name="Ferriera S."/>
            <person name="Johnson J."/>
            <person name="Kravitz S."/>
            <person name="Beeson K."/>
            <person name="Sutton G."/>
            <person name="Rogers Y.-H."/>
            <person name="Friedman R."/>
            <person name="Frazier M."/>
            <person name="Venter J.C."/>
        </authorList>
    </citation>
    <scope>NUCLEOTIDE SEQUENCE [LARGE SCALE GENOMIC DNA]</scope>
    <source>
        <strain evidence="6 7">HTCC2181</strain>
    </source>
</reference>